<dbReference type="EMBL" id="FNHE01000005">
    <property type="protein sequence ID" value="SDM41966.1"/>
    <property type="molecule type" value="Genomic_DNA"/>
</dbReference>
<reference evidence="6" key="1">
    <citation type="submission" date="2016-10" db="EMBL/GenBank/DDBJ databases">
        <authorList>
            <person name="Varghese N."/>
            <person name="Submissions S."/>
        </authorList>
    </citation>
    <scope>NUCLEOTIDE SEQUENCE [LARGE SCALE GENOMIC DNA]</scope>
    <source>
        <strain evidence="6">DSM 45419</strain>
    </source>
</reference>
<dbReference type="Gene3D" id="3.90.320.10">
    <property type="match status" value="1"/>
</dbReference>
<evidence type="ECO:0000256" key="2">
    <source>
        <dbReference type="ARBA" id="ARBA00022806"/>
    </source>
</evidence>
<dbReference type="Proteomes" id="UP000198680">
    <property type="component" value="Unassembled WGS sequence"/>
</dbReference>
<dbReference type="GO" id="GO:0004386">
    <property type="term" value="F:helicase activity"/>
    <property type="evidence" value="ECO:0007669"/>
    <property type="project" value="UniProtKB-KW"/>
</dbReference>
<organism evidence="5 6">
    <name type="scientific">Geodermatophilus siccatus</name>
    <dbReference type="NCBI Taxonomy" id="1137991"/>
    <lineage>
        <taxon>Bacteria</taxon>
        <taxon>Bacillati</taxon>
        <taxon>Actinomycetota</taxon>
        <taxon>Actinomycetes</taxon>
        <taxon>Geodermatophilales</taxon>
        <taxon>Geodermatophilaceae</taxon>
        <taxon>Geodermatophilus</taxon>
    </lineage>
</organism>
<keyword evidence="6" id="KW-1185">Reference proteome</keyword>
<keyword evidence="2" id="KW-0547">Nucleotide-binding</keyword>
<name>A0A1G9T2V6_9ACTN</name>
<dbReference type="AlphaFoldDB" id="A0A1G9T2V6"/>
<proteinExistence type="predicted"/>
<accession>A0A1G9T2V6</accession>
<gene>
    <name evidence="5" type="ORF">SAMN05660642_02469</name>
</gene>
<dbReference type="STRING" id="1137991.SAMN05660642_02469"/>
<keyword evidence="2" id="KW-0347">Helicase</keyword>
<evidence type="ECO:0000259" key="4">
    <source>
        <dbReference type="Pfam" id="PF12705"/>
    </source>
</evidence>
<protein>
    <submittedName>
        <fullName evidence="5">PD-(D/E)XK nuclease superfamily protein</fullName>
    </submittedName>
</protein>
<dbReference type="Pfam" id="PF12705">
    <property type="entry name" value="PDDEXK_1"/>
    <property type="match status" value="1"/>
</dbReference>
<keyword evidence="2" id="KW-0378">Hydrolase</keyword>
<evidence type="ECO:0000313" key="5">
    <source>
        <dbReference type="EMBL" id="SDM41966.1"/>
    </source>
</evidence>
<keyword evidence="2" id="KW-0067">ATP-binding</keyword>
<dbReference type="GO" id="GO:0006281">
    <property type="term" value="P:DNA repair"/>
    <property type="evidence" value="ECO:0007669"/>
    <property type="project" value="UniProtKB-KW"/>
</dbReference>
<evidence type="ECO:0000256" key="3">
    <source>
        <dbReference type="ARBA" id="ARBA00023204"/>
    </source>
</evidence>
<keyword evidence="1" id="KW-0227">DNA damage</keyword>
<keyword evidence="3" id="KW-0234">DNA repair</keyword>
<sequence>MAGDATQDVPWLSPAAANRLLTCPYSVTYLPTGGRPVLKQTAGRDVGTLAHVALQRWIETGSWRSAVGDGELARLFSSVAEERGVDVAKVADGRMTAARLRRRASELREVLCELGGEPSAECEVTLYDDDRRLWGTVDVLLPSRRGPVVLDLKSGGDAAATAVPDSIAVQLWMYAALIERCRGARPRWLGVYSLRRGLKQVALPSDRLTTLLHSLNEVRAGWLSGDRTAIPTREHCRYCRRRPDCQPHWNAVSQWSDPDGVEGRLVEATTAQNGRTAALPATPTGSAWVSDVSTRGMGGWIGRWVRLVRVNPRRDQDGEPDLSRWRANEQSAVYAVEDR</sequence>
<evidence type="ECO:0000313" key="6">
    <source>
        <dbReference type="Proteomes" id="UP000198680"/>
    </source>
</evidence>
<dbReference type="InterPro" id="IPR011604">
    <property type="entry name" value="PDDEXK-like_dom_sf"/>
</dbReference>
<evidence type="ECO:0000256" key="1">
    <source>
        <dbReference type="ARBA" id="ARBA00022763"/>
    </source>
</evidence>
<feature type="domain" description="PD-(D/E)XK endonuclease-like" evidence="4">
    <location>
        <begin position="12"/>
        <end position="246"/>
    </location>
</feature>
<dbReference type="InterPro" id="IPR038726">
    <property type="entry name" value="PDDEXK_AddAB-type"/>
</dbReference>